<dbReference type="Proteomes" id="UP001609219">
    <property type="component" value="Unassembled WGS sequence"/>
</dbReference>
<dbReference type="RefSeq" id="WP_395118460.1">
    <property type="nucleotide sequence ID" value="NZ_JBIMSN010000170.1"/>
</dbReference>
<evidence type="ECO:0000313" key="4">
    <source>
        <dbReference type="Proteomes" id="UP001609219"/>
    </source>
</evidence>
<sequence>MTSDTFDLLTDASELTGHSFDTVIQLWAGAASDVGSEAARRALGVRAASQDELRAKLSTCVPNLRIAAIRLDRWHAGASTAADGFARTHAGADLTTVGTDLWLSVRGYWAIAPRSNAIAAYRLGHFLGLFAGVTWSASVDKRRYALTGYRIDGEDRVDPDSGVVIGRASDDEVAALKCLERHALAMPTGAKNPIANLFTA</sequence>
<protein>
    <submittedName>
        <fullName evidence="2">Uncharacterized protein</fullName>
    </submittedName>
</protein>
<gene>
    <name evidence="1" type="ORF">ACHIPZ_26570</name>
    <name evidence="2" type="ORF">ACHIRB_30760</name>
</gene>
<reference evidence="3 4" key="1">
    <citation type="submission" date="2024-10" db="EMBL/GenBank/DDBJ databases">
        <authorList>
            <person name="Riesco R."/>
        </authorList>
    </citation>
    <scope>NUCLEOTIDE SEQUENCE [LARGE SCALE GENOMIC DNA]</scope>
    <source>
        <strain evidence="1 3">NCIMB 15449</strain>
        <strain evidence="2 4">NCIMB 15450</strain>
    </source>
</reference>
<dbReference type="EMBL" id="JBIMSN010000170">
    <property type="protein sequence ID" value="MFH5232913.1"/>
    <property type="molecule type" value="Genomic_DNA"/>
</dbReference>
<accession>A0ABW7KFA5</accession>
<evidence type="ECO:0000313" key="2">
    <source>
        <dbReference type="EMBL" id="MFH5232913.1"/>
    </source>
</evidence>
<proteinExistence type="predicted"/>
<comment type="caution">
    <text evidence="2">The sequence shown here is derived from an EMBL/GenBank/DDBJ whole genome shotgun (WGS) entry which is preliminary data.</text>
</comment>
<keyword evidence="4" id="KW-1185">Reference proteome</keyword>
<dbReference type="EMBL" id="JBIMSO010000135">
    <property type="protein sequence ID" value="MFH5211737.1"/>
    <property type="molecule type" value="Genomic_DNA"/>
</dbReference>
<evidence type="ECO:0000313" key="3">
    <source>
        <dbReference type="Proteomes" id="UP001609175"/>
    </source>
</evidence>
<dbReference type="Proteomes" id="UP001609175">
    <property type="component" value="Unassembled WGS sequence"/>
</dbReference>
<organism evidence="2 4">
    <name type="scientific">Antrihabitans spumae</name>
    <dbReference type="NCBI Taxonomy" id="3373370"/>
    <lineage>
        <taxon>Bacteria</taxon>
        <taxon>Bacillati</taxon>
        <taxon>Actinomycetota</taxon>
        <taxon>Actinomycetes</taxon>
        <taxon>Mycobacteriales</taxon>
        <taxon>Nocardiaceae</taxon>
        <taxon>Antrihabitans</taxon>
    </lineage>
</organism>
<name>A0ABW7KFA5_9NOCA</name>
<evidence type="ECO:0000313" key="1">
    <source>
        <dbReference type="EMBL" id="MFH5211737.1"/>
    </source>
</evidence>